<proteinExistence type="predicted"/>
<keyword evidence="3" id="KW-1185">Reference proteome</keyword>
<dbReference type="InParanoid" id="D6TCZ8"/>
<reference evidence="2 3" key="1">
    <citation type="journal article" date="2011" name="Stand. Genomic Sci.">
        <title>Non-contiguous finished genome sequence and contextual data of the filamentous soil bacterium Ktedonobacter racemifer type strain (SOSP1-21).</title>
        <authorList>
            <person name="Chang Y.J."/>
            <person name="Land M."/>
            <person name="Hauser L."/>
            <person name="Chertkov O."/>
            <person name="Del Rio T.G."/>
            <person name="Nolan M."/>
            <person name="Copeland A."/>
            <person name="Tice H."/>
            <person name="Cheng J.F."/>
            <person name="Lucas S."/>
            <person name="Han C."/>
            <person name="Goodwin L."/>
            <person name="Pitluck S."/>
            <person name="Ivanova N."/>
            <person name="Ovchinikova G."/>
            <person name="Pati A."/>
            <person name="Chen A."/>
            <person name="Palaniappan K."/>
            <person name="Mavromatis K."/>
            <person name="Liolios K."/>
            <person name="Brettin T."/>
            <person name="Fiebig A."/>
            <person name="Rohde M."/>
            <person name="Abt B."/>
            <person name="Goker M."/>
            <person name="Detter J.C."/>
            <person name="Woyke T."/>
            <person name="Bristow J."/>
            <person name="Eisen J.A."/>
            <person name="Markowitz V."/>
            <person name="Hugenholtz P."/>
            <person name="Kyrpides N.C."/>
            <person name="Klenk H.P."/>
            <person name="Lapidus A."/>
        </authorList>
    </citation>
    <scope>NUCLEOTIDE SEQUENCE [LARGE SCALE GENOMIC DNA]</scope>
    <source>
        <strain evidence="3">DSM 44963</strain>
    </source>
</reference>
<dbReference type="EMBL" id="ADVG01000001">
    <property type="protein sequence ID" value="EFH90049.1"/>
    <property type="molecule type" value="Genomic_DNA"/>
</dbReference>
<evidence type="ECO:0000313" key="2">
    <source>
        <dbReference type="EMBL" id="EFH90049.1"/>
    </source>
</evidence>
<feature type="region of interest" description="Disordered" evidence="1">
    <location>
        <begin position="17"/>
        <end position="39"/>
    </location>
</feature>
<comment type="caution">
    <text evidence="2">The sequence shown here is derived from an EMBL/GenBank/DDBJ whole genome shotgun (WGS) entry which is preliminary data.</text>
</comment>
<gene>
    <name evidence="2" type="ORF">Krac_11646</name>
</gene>
<accession>D6TCZ8</accession>
<name>D6TCZ8_KTERA</name>
<protein>
    <submittedName>
        <fullName evidence="2">Uncharacterized protein</fullName>
    </submittedName>
</protein>
<dbReference type="Proteomes" id="UP000004508">
    <property type="component" value="Unassembled WGS sequence"/>
</dbReference>
<evidence type="ECO:0000313" key="3">
    <source>
        <dbReference type="Proteomes" id="UP000004508"/>
    </source>
</evidence>
<evidence type="ECO:0000256" key="1">
    <source>
        <dbReference type="SAM" id="MobiDB-lite"/>
    </source>
</evidence>
<feature type="compositionally biased region" description="Basic and acidic residues" evidence="1">
    <location>
        <begin position="29"/>
        <end position="39"/>
    </location>
</feature>
<dbReference type="AlphaFoldDB" id="D6TCZ8"/>
<organism evidence="2 3">
    <name type="scientific">Ktedonobacter racemifer DSM 44963</name>
    <dbReference type="NCBI Taxonomy" id="485913"/>
    <lineage>
        <taxon>Bacteria</taxon>
        <taxon>Bacillati</taxon>
        <taxon>Chloroflexota</taxon>
        <taxon>Ktedonobacteria</taxon>
        <taxon>Ktedonobacterales</taxon>
        <taxon>Ktedonobacteraceae</taxon>
        <taxon>Ktedonobacter</taxon>
    </lineage>
</organism>
<sequence>MHIVIVRNASIGIAFGSPMSMKSQRTTSKQKEEEKHDAA</sequence>